<gene>
    <name evidence="3" type="ORF">ACFQMH_04105</name>
</gene>
<feature type="region of interest" description="Disordered" evidence="1">
    <location>
        <begin position="151"/>
        <end position="179"/>
    </location>
</feature>
<dbReference type="RefSeq" id="WP_189869769.1">
    <property type="nucleotide sequence ID" value="NZ_BMWA01000005.1"/>
</dbReference>
<name>A0ABW2DST9_9ACTN</name>
<dbReference type="Proteomes" id="UP001596409">
    <property type="component" value="Unassembled WGS sequence"/>
</dbReference>
<keyword evidence="2" id="KW-1133">Transmembrane helix</keyword>
<keyword evidence="2" id="KW-0472">Membrane</keyword>
<accession>A0ABW2DST9</accession>
<feature type="compositionally biased region" description="Pro residues" evidence="1">
    <location>
        <begin position="85"/>
        <end position="100"/>
    </location>
</feature>
<feature type="compositionally biased region" description="Low complexity" evidence="1">
    <location>
        <begin position="66"/>
        <end position="84"/>
    </location>
</feature>
<keyword evidence="4" id="KW-1185">Reference proteome</keyword>
<evidence type="ECO:0000256" key="1">
    <source>
        <dbReference type="SAM" id="MobiDB-lite"/>
    </source>
</evidence>
<protein>
    <submittedName>
        <fullName evidence="3">Excalibur calcium-binding protein</fullName>
    </submittedName>
</protein>
<reference evidence="4" key="1">
    <citation type="journal article" date="2019" name="Int. J. Syst. Evol. Microbiol.">
        <title>The Global Catalogue of Microorganisms (GCM) 10K type strain sequencing project: providing services to taxonomists for standard genome sequencing and annotation.</title>
        <authorList>
            <consortium name="The Broad Institute Genomics Platform"/>
            <consortium name="The Broad Institute Genome Sequencing Center for Infectious Disease"/>
            <person name="Wu L."/>
            <person name="Ma J."/>
        </authorList>
    </citation>
    <scope>NUCLEOTIDE SEQUENCE [LARGE SCALE GENOMIC DNA]</scope>
    <source>
        <strain evidence="4">JCM 4855</strain>
    </source>
</reference>
<dbReference type="EMBL" id="JBHSYM010000007">
    <property type="protein sequence ID" value="MFC7010900.1"/>
    <property type="molecule type" value="Genomic_DNA"/>
</dbReference>
<evidence type="ECO:0000313" key="4">
    <source>
        <dbReference type="Proteomes" id="UP001596409"/>
    </source>
</evidence>
<comment type="caution">
    <text evidence="3">The sequence shown here is derived from an EMBL/GenBank/DDBJ whole genome shotgun (WGS) entry which is preliminary data.</text>
</comment>
<proteinExistence type="predicted"/>
<feature type="region of interest" description="Disordered" evidence="1">
    <location>
        <begin position="28"/>
        <end position="104"/>
    </location>
</feature>
<feature type="compositionally biased region" description="Basic and acidic residues" evidence="1">
    <location>
        <begin position="29"/>
        <end position="42"/>
    </location>
</feature>
<evidence type="ECO:0000313" key="3">
    <source>
        <dbReference type="EMBL" id="MFC7010900.1"/>
    </source>
</evidence>
<evidence type="ECO:0000256" key="2">
    <source>
        <dbReference type="SAM" id="Phobius"/>
    </source>
</evidence>
<sequence length="179" mass="17755">MRRRSGVAGLVFAITALVPPVLPAQAQARDLDRSGLAHREAARAVPAGGPSGPRRFVGGRSPHDGAPISASSGPRPPAISASSRPRPPASAPLPAAPAPLPEGSAPVVVAPAHGVRAGVGGASSTGPSGWDIGVGLACVAGATLAVGYVLRRRRRTDGESRPTAPTGPGAARSRPPDRP</sequence>
<feature type="transmembrane region" description="Helical" evidence="2">
    <location>
        <begin position="132"/>
        <end position="150"/>
    </location>
</feature>
<organism evidence="3 4">
    <name type="scientific">Streptomyces viridiviolaceus</name>
    <dbReference type="NCBI Taxonomy" id="68282"/>
    <lineage>
        <taxon>Bacteria</taxon>
        <taxon>Bacillati</taxon>
        <taxon>Actinomycetota</taxon>
        <taxon>Actinomycetes</taxon>
        <taxon>Kitasatosporales</taxon>
        <taxon>Streptomycetaceae</taxon>
        <taxon>Streptomyces</taxon>
    </lineage>
</organism>
<keyword evidence="2" id="KW-0812">Transmembrane</keyword>